<accession>A0A402D0B7</accession>
<reference evidence="1 2" key="1">
    <citation type="journal article" date="2019" name="Int. J. Syst. Evol. Microbiol.">
        <title>Capsulimonas corticalis gen. nov., sp. nov., an aerobic capsulated bacterium, of a novel bacterial order, Capsulimonadales ord. nov., of the class Armatimonadia of the phylum Armatimonadetes.</title>
        <authorList>
            <person name="Li J."/>
            <person name="Kudo C."/>
            <person name="Tonouchi A."/>
        </authorList>
    </citation>
    <scope>NUCLEOTIDE SEQUENCE [LARGE SCALE GENOMIC DNA]</scope>
    <source>
        <strain evidence="1 2">AX-7</strain>
    </source>
</reference>
<protein>
    <submittedName>
        <fullName evidence="1">Uncharacterized protein</fullName>
    </submittedName>
</protein>
<sequence>MKQIIIDLIAYCEDWRLPDEDRYFPDVVLSAIGRWGDERVNSAAHAVVICLSWDRRGHKKDRFGKMRIPQESDFSKMVRQWVIETPELAELFEVREDDIYLRDDLPSQEVDDMAACAHESMLRNVHVRPM</sequence>
<gene>
    <name evidence="1" type="ORF">CCAX7_57110</name>
</gene>
<evidence type="ECO:0000313" key="2">
    <source>
        <dbReference type="Proteomes" id="UP000287394"/>
    </source>
</evidence>
<organism evidence="1 2">
    <name type="scientific">Capsulimonas corticalis</name>
    <dbReference type="NCBI Taxonomy" id="2219043"/>
    <lineage>
        <taxon>Bacteria</taxon>
        <taxon>Bacillati</taxon>
        <taxon>Armatimonadota</taxon>
        <taxon>Armatimonadia</taxon>
        <taxon>Capsulimonadales</taxon>
        <taxon>Capsulimonadaceae</taxon>
        <taxon>Capsulimonas</taxon>
    </lineage>
</organism>
<dbReference type="Proteomes" id="UP000287394">
    <property type="component" value="Chromosome"/>
</dbReference>
<keyword evidence="2" id="KW-1185">Reference proteome</keyword>
<dbReference type="AlphaFoldDB" id="A0A402D0B7"/>
<proteinExistence type="predicted"/>
<evidence type="ECO:0000313" key="1">
    <source>
        <dbReference type="EMBL" id="BDI33660.1"/>
    </source>
</evidence>
<name>A0A402D0B7_9BACT</name>
<dbReference type="EMBL" id="AP025739">
    <property type="protein sequence ID" value="BDI33660.1"/>
    <property type="molecule type" value="Genomic_DNA"/>
</dbReference>
<dbReference type="RefSeq" id="WP_119323011.1">
    <property type="nucleotide sequence ID" value="NZ_AP025739.1"/>
</dbReference>
<dbReference type="KEGG" id="ccot:CCAX7_57110"/>